<accession>A0AAV6UHB8</accession>
<keyword evidence="2" id="KW-1185">Reference proteome</keyword>
<comment type="caution">
    <text evidence="1">The sequence shown here is derived from an EMBL/GenBank/DDBJ whole genome shotgun (WGS) entry which is preliminary data.</text>
</comment>
<name>A0AAV6UHB8_9ARAC</name>
<evidence type="ECO:0000313" key="2">
    <source>
        <dbReference type="Proteomes" id="UP000827092"/>
    </source>
</evidence>
<gene>
    <name evidence="1" type="ORF">JTE90_005319</name>
</gene>
<sequence length="219" mass="25365">MDTENIEISLPLQSFVNLVKYVPDNERPEFVIANQVKLKVVYLFNNTETLESEINNTETLESEIKNTETLESEHQMENPAEHQMENTVETPIDNPVETPIDNPVETPIDNPADIETPADIPVDNPVNIETPTDNPVNIPVDPMENEFSPFNENYQNMANYIQTSYIPPHKRNVNTYRDLKLRFPEGHFYSPSTARLFTVYHDIGINIYEYKLKQCYNKM</sequence>
<protein>
    <submittedName>
        <fullName evidence="1">Uncharacterized protein</fullName>
    </submittedName>
</protein>
<dbReference type="Proteomes" id="UP000827092">
    <property type="component" value="Unassembled WGS sequence"/>
</dbReference>
<dbReference type="EMBL" id="JAFNEN010000401">
    <property type="protein sequence ID" value="KAG8183855.1"/>
    <property type="molecule type" value="Genomic_DNA"/>
</dbReference>
<dbReference type="AlphaFoldDB" id="A0AAV6UHB8"/>
<proteinExistence type="predicted"/>
<organism evidence="1 2">
    <name type="scientific">Oedothorax gibbosus</name>
    <dbReference type="NCBI Taxonomy" id="931172"/>
    <lineage>
        <taxon>Eukaryota</taxon>
        <taxon>Metazoa</taxon>
        <taxon>Ecdysozoa</taxon>
        <taxon>Arthropoda</taxon>
        <taxon>Chelicerata</taxon>
        <taxon>Arachnida</taxon>
        <taxon>Araneae</taxon>
        <taxon>Araneomorphae</taxon>
        <taxon>Entelegynae</taxon>
        <taxon>Araneoidea</taxon>
        <taxon>Linyphiidae</taxon>
        <taxon>Erigoninae</taxon>
        <taxon>Oedothorax</taxon>
    </lineage>
</organism>
<evidence type="ECO:0000313" key="1">
    <source>
        <dbReference type="EMBL" id="KAG8183855.1"/>
    </source>
</evidence>
<reference evidence="1 2" key="1">
    <citation type="journal article" date="2022" name="Nat. Ecol. Evol.">
        <title>A masculinizing supergene underlies an exaggerated male reproductive morph in a spider.</title>
        <authorList>
            <person name="Hendrickx F."/>
            <person name="De Corte Z."/>
            <person name="Sonet G."/>
            <person name="Van Belleghem S.M."/>
            <person name="Kostlbacher S."/>
            <person name="Vangestel C."/>
        </authorList>
    </citation>
    <scope>NUCLEOTIDE SEQUENCE [LARGE SCALE GENOMIC DNA]</scope>
    <source>
        <strain evidence="1">W744_W776</strain>
    </source>
</reference>